<dbReference type="Gene3D" id="3.10.180.10">
    <property type="entry name" value="2,3-Dihydroxybiphenyl 1,2-Dioxygenase, domain 1"/>
    <property type="match status" value="2"/>
</dbReference>
<keyword evidence="3" id="KW-0223">Dioxygenase</keyword>
<dbReference type="EMBL" id="RKLP01000011">
    <property type="protein sequence ID" value="RVW07848.1"/>
    <property type="molecule type" value="Genomic_DNA"/>
</dbReference>
<comment type="caution">
    <text evidence="3">The sequence shown here is derived from an EMBL/GenBank/DDBJ whole genome shotgun (WGS) entry which is preliminary data.</text>
</comment>
<dbReference type="Pfam" id="PF22632">
    <property type="entry name" value="BphC_D1"/>
    <property type="match status" value="1"/>
</dbReference>
<dbReference type="GO" id="GO:0004462">
    <property type="term" value="F:lactoylglutathione lyase activity"/>
    <property type="evidence" value="ECO:0007669"/>
    <property type="project" value="InterPro"/>
</dbReference>
<dbReference type="SUPFAM" id="SSF54593">
    <property type="entry name" value="Glyoxalase/Bleomycin resistance protein/Dihydroxybiphenyl dioxygenase"/>
    <property type="match status" value="1"/>
</dbReference>
<evidence type="ECO:0000256" key="1">
    <source>
        <dbReference type="ARBA" id="ARBA00022723"/>
    </source>
</evidence>
<evidence type="ECO:0000259" key="2">
    <source>
        <dbReference type="PROSITE" id="PS51819"/>
    </source>
</evidence>
<accession>A0A3S3E8M5</accession>
<dbReference type="OrthoDB" id="3827654at2"/>
<proteinExistence type="predicted"/>
<dbReference type="GO" id="GO:0046872">
    <property type="term" value="F:metal ion binding"/>
    <property type="evidence" value="ECO:0007669"/>
    <property type="project" value="UniProtKB-KW"/>
</dbReference>
<name>A0A3S3E8M5_9NOCA</name>
<dbReference type="CDD" id="cd07252">
    <property type="entry name" value="BphC1-RGP6_N_like"/>
    <property type="match status" value="1"/>
</dbReference>
<dbReference type="InterPro" id="IPR029068">
    <property type="entry name" value="Glyas_Bleomycin-R_OHBP_Dase"/>
</dbReference>
<protein>
    <submittedName>
        <fullName evidence="3">2,3-dihydroxybiphenyl 1,2-dioxygenase</fullName>
    </submittedName>
</protein>
<keyword evidence="3" id="KW-0560">Oxidoreductase</keyword>
<sequence length="293" mass="31951">MPVLSLGYLRLNVESAEQWKPFVGDFVGMMPVEGPLPGALHYRMDEYPPRLVVTESVTPGLEAVGFEVLNRSDLRDLVARVEAAGIETHAGTAEECALRQVTGFAAFYDPSGNRVELFYGPVLSHRPVELPHVSGFVTGDQGMGHVILNVVDTEAAYEFYVGVLGFAERNSLELPGGTSYFLGCNARQHTLGLNPAEAPALLHFMVETAEIDDVGKALDRAHDLDIPMMQSLGKHTNDRMLSFYIYSPEGHATEIGWGGERIETASPTYRITEGAVWGHRYTPPPVGAKGLPL</sequence>
<evidence type="ECO:0000313" key="4">
    <source>
        <dbReference type="Proteomes" id="UP000286208"/>
    </source>
</evidence>
<dbReference type="AlphaFoldDB" id="A0A3S3E8M5"/>
<dbReference type="InterPro" id="IPR004360">
    <property type="entry name" value="Glyas_Fos-R_dOase_dom"/>
</dbReference>
<organism evidence="3 4">
    <name type="scientific">Prescottella agglutinans</name>
    <dbReference type="NCBI Taxonomy" id="1644129"/>
    <lineage>
        <taxon>Bacteria</taxon>
        <taxon>Bacillati</taxon>
        <taxon>Actinomycetota</taxon>
        <taxon>Actinomycetes</taxon>
        <taxon>Mycobacteriales</taxon>
        <taxon>Nocardiaceae</taxon>
        <taxon>Prescottella</taxon>
    </lineage>
</organism>
<dbReference type="PROSITE" id="PS51819">
    <property type="entry name" value="VOC"/>
    <property type="match status" value="2"/>
</dbReference>
<feature type="domain" description="VOC" evidence="2">
    <location>
        <begin position="142"/>
        <end position="258"/>
    </location>
</feature>
<dbReference type="Proteomes" id="UP000286208">
    <property type="component" value="Unassembled WGS sequence"/>
</dbReference>
<dbReference type="InterPro" id="IPR037523">
    <property type="entry name" value="VOC_core"/>
</dbReference>
<dbReference type="InterPro" id="IPR018146">
    <property type="entry name" value="Glyoxalase_1_CS"/>
</dbReference>
<feature type="domain" description="VOC" evidence="2">
    <location>
        <begin position="5"/>
        <end position="120"/>
    </location>
</feature>
<dbReference type="GO" id="GO:0051213">
    <property type="term" value="F:dioxygenase activity"/>
    <property type="evidence" value="ECO:0007669"/>
    <property type="project" value="UniProtKB-KW"/>
</dbReference>
<keyword evidence="4" id="KW-1185">Reference proteome</keyword>
<dbReference type="Pfam" id="PF00903">
    <property type="entry name" value="Glyoxalase"/>
    <property type="match status" value="1"/>
</dbReference>
<keyword evidence="1" id="KW-0479">Metal-binding</keyword>
<evidence type="ECO:0000313" key="3">
    <source>
        <dbReference type="EMBL" id="RVW07848.1"/>
    </source>
</evidence>
<gene>
    <name evidence="3" type="ORF">EGT67_20715</name>
</gene>
<reference evidence="3 4" key="1">
    <citation type="submission" date="2018-11" db="EMBL/GenBank/DDBJ databases">
        <title>Rhodococcus spongicola sp. nov. and Rhodococcus xishaensis sp. nov. from marine sponges.</title>
        <authorList>
            <person name="Li L."/>
            <person name="Lin H.W."/>
        </authorList>
    </citation>
    <scope>NUCLEOTIDE SEQUENCE [LARGE SCALE GENOMIC DNA]</scope>
    <source>
        <strain evidence="3 4">CCTCC AB2014297</strain>
    </source>
</reference>
<dbReference type="PROSITE" id="PS00934">
    <property type="entry name" value="GLYOXALASE_I_1"/>
    <property type="match status" value="1"/>
</dbReference>
<dbReference type="RefSeq" id="WP_127917969.1">
    <property type="nucleotide sequence ID" value="NZ_RKLP01000011.1"/>
</dbReference>